<dbReference type="InterPro" id="IPR001383">
    <property type="entry name" value="Ribosomal_bL28_bact-type"/>
</dbReference>
<name>A0A933W9N7_UNCEI</name>
<keyword evidence="2 5" id="KW-0689">Ribosomal protein</keyword>
<dbReference type="SUPFAM" id="SSF143800">
    <property type="entry name" value="L28p-like"/>
    <property type="match status" value="1"/>
</dbReference>
<comment type="similarity">
    <text evidence="1 5">Belongs to the bacterial ribosomal protein bL28 family.</text>
</comment>
<dbReference type="InterPro" id="IPR034704">
    <property type="entry name" value="Ribosomal_bL28/bL31-like_sf"/>
</dbReference>
<dbReference type="InterPro" id="IPR026569">
    <property type="entry name" value="Ribosomal_bL28"/>
</dbReference>
<protein>
    <recommendedName>
        <fullName evidence="4 5">Large ribosomal subunit protein bL28</fullName>
    </recommendedName>
</protein>
<organism evidence="6 7">
    <name type="scientific">Eiseniibacteriota bacterium</name>
    <dbReference type="NCBI Taxonomy" id="2212470"/>
    <lineage>
        <taxon>Bacteria</taxon>
        <taxon>Candidatus Eiseniibacteriota</taxon>
    </lineage>
</organism>
<sequence length="72" mass="7862">MAKCFVCGKLRMAGQNVSHANNVTKRTFNANIQSVRALVDGRPKQVKVCTRCIRSNKVTKAVRGRKVTSSAA</sequence>
<dbReference type="Proteomes" id="UP000696931">
    <property type="component" value="Unassembled WGS sequence"/>
</dbReference>
<keyword evidence="3 5" id="KW-0687">Ribonucleoprotein</keyword>
<dbReference type="AlphaFoldDB" id="A0A933W9N7"/>
<evidence type="ECO:0000313" key="6">
    <source>
        <dbReference type="EMBL" id="MBI5170832.1"/>
    </source>
</evidence>
<dbReference type="GO" id="GO:1990904">
    <property type="term" value="C:ribonucleoprotein complex"/>
    <property type="evidence" value="ECO:0007669"/>
    <property type="project" value="UniProtKB-KW"/>
</dbReference>
<proteinExistence type="inferred from homology"/>
<dbReference type="PANTHER" id="PTHR39080:SF1">
    <property type="entry name" value="LARGE RIBOSOMAL SUBUNIT PROTEIN BL28A"/>
    <property type="match status" value="1"/>
</dbReference>
<dbReference type="GO" id="GO:0006412">
    <property type="term" value="P:translation"/>
    <property type="evidence" value="ECO:0007669"/>
    <property type="project" value="UniProtKB-UniRule"/>
</dbReference>
<dbReference type="GO" id="GO:0003735">
    <property type="term" value="F:structural constituent of ribosome"/>
    <property type="evidence" value="ECO:0007669"/>
    <property type="project" value="InterPro"/>
</dbReference>
<reference evidence="6" key="1">
    <citation type="submission" date="2020-07" db="EMBL/GenBank/DDBJ databases">
        <title>Huge and variable diversity of episymbiotic CPR bacteria and DPANN archaea in groundwater ecosystems.</title>
        <authorList>
            <person name="He C.Y."/>
            <person name="Keren R."/>
            <person name="Whittaker M."/>
            <person name="Farag I.F."/>
            <person name="Doudna J."/>
            <person name="Cate J.H.D."/>
            <person name="Banfield J.F."/>
        </authorList>
    </citation>
    <scope>NUCLEOTIDE SEQUENCE</scope>
    <source>
        <strain evidence="6">NC_groundwater_1813_Pr3_B-0.1um_71_17</strain>
    </source>
</reference>
<dbReference type="Gene3D" id="2.30.170.40">
    <property type="entry name" value="Ribosomal protein L28/L24"/>
    <property type="match status" value="1"/>
</dbReference>
<evidence type="ECO:0000256" key="2">
    <source>
        <dbReference type="ARBA" id="ARBA00022980"/>
    </source>
</evidence>
<evidence type="ECO:0000256" key="3">
    <source>
        <dbReference type="ARBA" id="ARBA00023274"/>
    </source>
</evidence>
<dbReference type="PANTHER" id="PTHR39080">
    <property type="entry name" value="50S RIBOSOMAL PROTEIN L28"/>
    <property type="match status" value="1"/>
</dbReference>
<dbReference type="HAMAP" id="MF_00373">
    <property type="entry name" value="Ribosomal_bL28"/>
    <property type="match status" value="1"/>
</dbReference>
<evidence type="ECO:0000256" key="5">
    <source>
        <dbReference type="HAMAP-Rule" id="MF_00373"/>
    </source>
</evidence>
<comment type="caution">
    <text evidence="6">The sequence shown here is derived from an EMBL/GenBank/DDBJ whole genome shotgun (WGS) entry which is preliminary data.</text>
</comment>
<evidence type="ECO:0000313" key="7">
    <source>
        <dbReference type="Proteomes" id="UP000696931"/>
    </source>
</evidence>
<evidence type="ECO:0000256" key="1">
    <source>
        <dbReference type="ARBA" id="ARBA00008760"/>
    </source>
</evidence>
<dbReference type="EMBL" id="JACRIW010000110">
    <property type="protein sequence ID" value="MBI5170832.1"/>
    <property type="molecule type" value="Genomic_DNA"/>
</dbReference>
<accession>A0A933W9N7</accession>
<dbReference type="GO" id="GO:0005840">
    <property type="term" value="C:ribosome"/>
    <property type="evidence" value="ECO:0007669"/>
    <property type="project" value="UniProtKB-KW"/>
</dbReference>
<dbReference type="NCBIfam" id="TIGR00009">
    <property type="entry name" value="L28"/>
    <property type="match status" value="1"/>
</dbReference>
<dbReference type="Pfam" id="PF00830">
    <property type="entry name" value="Ribosomal_L28"/>
    <property type="match status" value="1"/>
</dbReference>
<dbReference type="InterPro" id="IPR050096">
    <property type="entry name" value="Bacterial_rp_bL28"/>
</dbReference>
<dbReference type="InterPro" id="IPR037147">
    <property type="entry name" value="Ribosomal_bL28_sf"/>
</dbReference>
<gene>
    <name evidence="5" type="primary">rpmB</name>
    <name evidence="6" type="ORF">HZA61_15185</name>
</gene>
<evidence type="ECO:0000256" key="4">
    <source>
        <dbReference type="ARBA" id="ARBA00035174"/>
    </source>
</evidence>